<sequence length="87" mass="9632">MLQNHLNQCIVTARTKCSNGCLEAVTEENEEDTEVKCDQNQFNNSAYHPAAIVTNGTLASSSSDEVFHSPVELSAQLKTKIQIKEDY</sequence>
<organism evidence="1 2">
    <name type="scientific">Elaeophora elaphi</name>
    <dbReference type="NCBI Taxonomy" id="1147741"/>
    <lineage>
        <taxon>Eukaryota</taxon>
        <taxon>Metazoa</taxon>
        <taxon>Ecdysozoa</taxon>
        <taxon>Nematoda</taxon>
        <taxon>Chromadorea</taxon>
        <taxon>Rhabditida</taxon>
        <taxon>Spirurina</taxon>
        <taxon>Spiruromorpha</taxon>
        <taxon>Filarioidea</taxon>
        <taxon>Onchocercidae</taxon>
        <taxon>Elaeophora</taxon>
    </lineage>
</organism>
<dbReference type="AlphaFoldDB" id="A0A0R3RT85"/>
<evidence type="ECO:0000313" key="2">
    <source>
        <dbReference type="WBParaSite" id="EEL_0000515901-mRNA-1"/>
    </source>
</evidence>
<reference evidence="2" key="1">
    <citation type="submission" date="2017-02" db="UniProtKB">
        <authorList>
            <consortium name="WormBaseParasite"/>
        </authorList>
    </citation>
    <scope>IDENTIFICATION</scope>
</reference>
<accession>A0A0R3RT85</accession>
<proteinExistence type="predicted"/>
<keyword evidence="1" id="KW-1185">Reference proteome</keyword>
<protein>
    <submittedName>
        <fullName evidence="2">Uncharacterized protein</fullName>
    </submittedName>
</protein>
<dbReference type="WBParaSite" id="EEL_0000515901-mRNA-1">
    <property type="protein sequence ID" value="EEL_0000515901-mRNA-1"/>
    <property type="gene ID" value="EEL_0000515901"/>
</dbReference>
<evidence type="ECO:0000313" key="1">
    <source>
        <dbReference type="Proteomes" id="UP000050640"/>
    </source>
</evidence>
<name>A0A0R3RT85_9BILA</name>
<dbReference type="Proteomes" id="UP000050640">
    <property type="component" value="Unplaced"/>
</dbReference>